<dbReference type="Gene3D" id="3.40.50.2300">
    <property type="match status" value="1"/>
</dbReference>
<evidence type="ECO:0008006" key="6">
    <source>
        <dbReference type="Google" id="ProtNLM"/>
    </source>
</evidence>
<dbReference type="HOGENOM" id="CLU_2191358_0_0_6"/>
<keyword evidence="3" id="KW-0732">Signal</keyword>
<evidence type="ECO:0000256" key="3">
    <source>
        <dbReference type="ARBA" id="ARBA00022729"/>
    </source>
</evidence>
<evidence type="ECO:0000256" key="1">
    <source>
        <dbReference type="ARBA" id="ARBA00004418"/>
    </source>
</evidence>
<dbReference type="GO" id="GO:0030288">
    <property type="term" value="C:outer membrane-bounded periplasmic space"/>
    <property type="evidence" value="ECO:0007669"/>
    <property type="project" value="TreeGrafter"/>
</dbReference>
<dbReference type="EMBL" id="AEVG01000142">
    <property type="protein sequence ID" value="EFX90753.1"/>
    <property type="molecule type" value="Genomic_DNA"/>
</dbReference>
<evidence type="ECO:0000313" key="5">
    <source>
        <dbReference type="Proteomes" id="UP000005467"/>
    </source>
</evidence>
<dbReference type="PANTHER" id="PTHR30036:SF1">
    <property type="entry name" value="D-XYLOSE-BINDING PERIPLASMIC PROTEIN"/>
    <property type="match status" value="1"/>
</dbReference>
<comment type="subcellular location">
    <subcellularLocation>
        <location evidence="1">Periplasm</location>
    </subcellularLocation>
</comment>
<name>E8KK35_9PAST</name>
<reference evidence="4 5" key="1">
    <citation type="submission" date="2011-01" db="EMBL/GenBank/DDBJ databases">
        <authorList>
            <person name="Muzny D."/>
            <person name="Qin X."/>
            <person name="Deng J."/>
            <person name="Jiang H."/>
            <person name="Liu Y."/>
            <person name="Qu J."/>
            <person name="Song X.-Z."/>
            <person name="Zhang L."/>
            <person name="Thornton R."/>
            <person name="Coyle M."/>
            <person name="Francisco L."/>
            <person name="Jackson L."/>
            <person name="Javaid M."/>
            <person name="Korchina V."/>
            <person name="Kovar C."/>
            <person name="Mata R."/>
            <person name="Mathew T."/>
            <person name="Ngo R."/>
            <person name="Nguyen L."/>
            <person name="Nguyen N."/>
            <person name="Okwuonu G."/>
            <person name="Ongeri F."/>
            <person name="Pham C."/>
            <person name="Simmons D."/>
            <person name="Wilczek-Boney K."/>
            <person name="Hale W."/>
            <person name="Jakkamsetti A."/>
            <person name="Pham P."/>
            <person name="Ruth R."/>
            <person name="San Lucas F."/>
            <person name="Warren J."/>
            <person name="Zhang J."/>
            <person name="Zhao Z."/>
            <person name="Zhou C."/>
            <person name="Zhu D."/>
            <person name="Lee S."/>
            <person name="Bess C."/>
            <person name="Blankenburg K."/>
            <person name="Forbes L."/>
            <person name="Fu Q."/>
            <person name="Gubbala S."/>
            <person name="Hirani K."/>
            <person name="Jayaseelan J.C."/>
            <person name="Lara F."/>
            <person name="Munidasa M."/>
            <person name="Palculict T."/>
            <person name="Patil S."/>
            <person name="Pu L.-L."/>
            <person name="Saada N."/>
            <person name="Tang L."/>
            <person name="Weissenberger G."/>
            <person name="Zhu Y."/>
            <person name="Hemphill L."/>
            <person name="Shang Y."/>
            <person name="Youmans B."/>
            <person name="Ayvaz T."/>
            <person name="Ross M."/>
            <person name="Santibanez J."/>
            <person name="Aqrawi P."/>
            <person name="Gross S."/>
            <person name="Joshi V."/>
            <person name="Fowler G."/>
            <person name="Nazareth L."/>
            <person name="Reid J."/>
            <person name="Worley K."/>
            <person name="Petrosino J."/>
            <person name="Highlander S."/>
            <person name="Gibbs R."/>
        </authorList>
    </citation>
    <scope>NUCLEOTIDE SEQUENCE [LARGE SCALE GENOMIC DNA]</scope>
    <source>
        <strain evidence="4 5">ATCC 25976</strain>
    </source>
</reference>
<protein>
    <recommendedName>
        <fullName evidence="6">Periplasmic binding protein domain-containing protein</fullName>
    </recommendedName>
</protein>
<organism evidence="4 5">
    <name type="scientific">Actinobacillus ureae ATCC 25976</name>
    <dbReference type="NCBI Taxonomy" id="887324"/>
    <lineage>
        <taxon>Bacteria</taxon>
        <taxon>Pseudomonadati</taxon>
        <taxon>Pseudomonadota</taxon>
        <taxon>Gammaproteobacteria</taxon>
        <taxon>Pasteurellales</taxon>
        <taxon>Pasteurellaceae</taxon>
        <taxon>Actinobacillus</taxon>
    </lineage>
</organism>
<dbReference type="AlphaFoldDB" id="E8KK35"/>
<accession>E8KK35</accession>
<comment type="similarity">
    <text evidence="2">Belongs to the bacterial solute-binding protein 2 family.</text>
</comment>
<comment type="caution">
    <text evidence="4">The sequence shown here is derived from an EMBL/GenBank/DDBJ whole genome shotgun (WGS) entry which is preliminary data.</text>
</comment>
<dbReference type="InterPro" id="IPR028082">
    <property type="entry name" value="Peripla_BP_I"/>
</dbReference>
<dbReference type="SUPFAM" id="SSF53822">
    <property type="entry name" value="Periplasmic binding protein-like I"/>
    <property type="match status" value="1"/>
</dbReference>
<proteinExistence type="inferred from homology"/>
<dbReference type="InterPro" id="IPR050555">
    <property type="entry name" value="Bact_Solute-Bind_Prot2"/>
</dbReference>
<evidence type="ECO:0000256" key="2">
    <source>
        <dbReference type="ARBA" id="ARBA00007639"/>
    </source>
</evidence>
<keyword evidence="5" id="KW-1185">Reference proteome</keyword>
<dbReference type="PANTHER" id="PTHR30036">
    <property type="entry name" value="D-XYLOSE-BINDING PERIPLASMIC PROTEIN"/>
    <property type="match status" value="1"/>
</dbReference>
<sequence>MQSKHLAQGLAGKVAISGQDADIAGIKRIIDGSQTMTVYKPITNLADKAAELSVALGKDEKVESNSTLNNGVKDVPAYLLEPVVVTKDNIDSTVIKDGFHTKEAVYGK</sequence>
<evidence type="ECO:0000313" key="4">
    <source>
        <dbReference type="EMBL" id="EFX90753.1"/>
    </source>
</evidence>
<gene>
    <name evidence="4" type="ORF">HMPREF0027_2202</name>
</gene>
<dbReference type="Proteomes" id="UP000005467">
    <property type="component" value="Unassembled WGS sequence"/>
</dbReference>
<dbReference type="GO" id="GO:0030246">
    <property type="term" value="F:carbohydrate binding"/>
    <property type="evidence" value="ECO:0007669"/>
    <property type="project" value="TreeGrafter"/>
</dbReference>